<proteinExistence type="predicted"/>
<name>A0A0F9VLG5_9ZZZZ</name>
<dbReference type="AlphaFoldDB" id="A0A0F9VLG5"/>
<protein>
    <submittedName>
        <fullName evidence="1">Uncharacterized protein</fullName>
    </submittedName>
</protein>
<dbReference type="EMBL" id="LAZR01000329">
    <property type="protein sequence ID" value="KKN74311.1"/>
    <property type="molecule type" value="Genomic_DNA"/>
</dbReference>
<comment type="caution">
    <text evidence="1">The sequence shown here is derived from an EMBL/GenBank/DDBJ whole genome shotgun (WGS) entry which is preliminary data.</text>
</comment>
<evidence type="ECO:0000313" key="1">
    <source>
        <dbReference type="EMBL" id="KKN74311.1"/>
    </source>
</evidence>
<reference evidence="1" key="1">
    <citation type="journal article" date="2015" name="Nature">
        <title>Complex archaea that bridge the gap between prokaryotes and eukaryotes.</title>
        <authorList>
            <person name="Spang A."/>
            <person name="Saw J.H."/>
            <person name="Jorgensen S.L."/>
            <person name="Zaremba-Niedzwiedzka K."/>
            <person name="Martijn J."/>
            <person name="Lind A.E."/>
            <person name="van Eijk R."/>
            <person name="Schleper C."/>
            <person name="Guy L."/>
            <person name="Ettema T.J."/>
        </authorList>
    </citation>
    <scope>NUCLEOTIDE SEQUENCE</scope>
</reference>
<accession>A0A0F9VLG5</accession>
<gene>
    <name evidence="1" type="ORF">LCGC14_0392500</name>
</gene>
<sequence>MLARRSFLRSIMAGVVVVALPFKLAVPRPKPVDVEAIVRKATMEGYYSGMSNCRCFTVLMRRYGMDIKTIRSLTMRQLSYLNGNPQSQKASR</sequence>
<organism evidence="1">
    <name type="scientific">marine sediment metagenome</name>
    <dbReference type="NCBI Taxonomy" id="412755"/>
    <lineage>
        <taxon>unclassified sequences</taxon>
        <taxon>metagenomes</taxon>
        <taxon>ecological metagenomes</taxon>
    </lineage>
</organism>